<feature type="non-terminal residue" evidence="1">
    <location>
        <position position="1"/>
    </location>
</feature>
<dbReference type="AlphaFoldDB" id="A0A382BCB4"/>
<proteinExistence type="predicted"/>
<evidence type="ECO:0000313" key="1">
    <source>
        <dbReference type="EMBL" id="SVB11435.1"/>
    </source>
</evidence>
<reference evidence="1" key="1">
    <citation type="submission" date="2018-05" db="EMBL/GenBank/DDBJ databases">
        <authorList>
            <person name="Lanie J.A."/>
            <person name="Ng W.-L."/>
            <person name="Kazmierczak K.M."/>
            <person name="Andrzejewski T.M."/>
            <person name="Davidsen T.M."/>
            <person name="Wayne K.J."/>
            <person name="Tettelin H."/>
            <person name="Glass J.I."/>
            <person name="Rusch D."/>
            <person name="Podicherti R."/>
            <person name="Tsui H.-C.T."/>
            <person name="Winkler M.E."/>
        </authorList>
    </citation>
    <scope>NUCLEOTIDE SEQUENCE</scope>
</reference>
<protein>
    <submittedName>
        <fullName evidence="1">Uncharacterized protein</fullName>
    </submittedName>
</protein>
<sequence length="37" mass="4074">VIHVDLVSIDEWVGVENGAAQVDQQPWRSGMPRVNGD</sequence>
<dbReference type="EMBL" id="UINC01029163">
    <property type="protein sequence ID" value="SVB11435.1"/>
    <property type="molecule type" value="Genomic_DNA"/>
</dbReference>
<name>A0A382BCB4_9ZZZZ</name>
<accession>A0A382BCB4</accession>
<organism evidence="1">
    <name type="scientific">marine metagenome</name>
    <dbReference type="NCBI Taxonomy" id="408172"/>
    <lineage>
        <taxon>unclassified sequences</taxon>
        <taxon>metagenomes</taxon>
        <taxon>ecological metagenomes</taxon>
    </lineage>
</organism>
<gene>
    <name evidence="1" type="ORF">METZ01_LOCUS164289</name>
</gene>